<dbReference type="Gene3D" id="1.20.1050.10">
    <property type="match status" value="1"/>
</dbReference>
<sequence>MPLTVHHLQVSQSERIPWLCEELGIEYDLKQYKRSPLLAPADFKALHPMGAAPVITDGATTLAESCACIEYISHKYANGSLFLPPDHPAYADFLYWWHYVDGTLQTALGRIMLIRSAKLSDDNPVVQFGKVRSRQALKLLDERVKSNEWLAGEEFTAADIMVMFPLTTMRYFSPYSLEEYPNVLKYLERIAGREGFKKTMEKIDNMTAQPPIGGLAADALGFMADRIQTVSTPVIAIVQGAWHCATHYQGLVQSLTNKGFTVLEPDNVTAGKDENIKGKTHLDDVEAIRESLQPALDQGKRIVLVCHSYGGIPGSAAVEGYQVHEREANGLSGGISHVVYIAAFALPVKGLSLLSAAGGQHGPFLDRTDDICYLNEKAQTAFYNDCTPEVAKKAISECVNHSTASLETPAGFVATDITVPKTYVVCEIDNTVPVQGQLAMVGAMGDAVNVEKIEAGHCPFLNEKTLPKVVKIIENAAQ</sequence>
<dbReference type="InterPro" id="IPR000073">
    <property type="entry name" value="AB_hydrolase_1"/>
</dbReference>
<dbReference type="SFLD" id="SFLDS00019">
    <property type="entry name" value="Glutathione_Transferase_(cytos"/>
    <property type="match status" value="1"/>
</dbReference>
<dbReference type="InterPro" id="IPR036282">
    <property type="entry name" value="Glutathione-S-Trfase_C_sf"/>
</dbReference>
<dbReference type="SFLD" id="SFLDG00358">
    <property type="entry name" value="Main_(cytGST)"/>
    <property type="match status" value="1"/>
</dbReference>
<dbReference type="InterPro" id="IPR052897">
    <property type="entry name" value="Sec-Metab_Biosynth_Hydrolase"/>
</dbReference>
<keyword evidence="5" id="KW-1185">Reference proteome</keyword>
<protein>
    <recommendedName>
        <fullName evidence="6">Glutathione S-transferase</fullName>
    </recommendedName>
</protein>
<dbReference type="AlphaFoldDB" id="A0A8H4ZGN9"/>
<dbReference type="SUPFAM" id="SSF53474">
    <property type="entry name" value="alpha/beta-Hydrolases"/>
    <property type="match status" value="1"/>
</dbReference>
<dbReference type="PANTHER" id="PTHR37017:SF11">
    <property type="entry name" value="ESTERASE_LIPASE_THIOESTERASE DOMAIN-CONTAINING PROTEIN"/>
    <property type="match status" value="1"/>
</dbReference>
<dbReference type="PROSITE" id="PS50404">
    <property type="entry name" value="GST_NTER"/>
    <property type="match status" value="1"/>
</dbReference>
<comment type="caution">
    <text evidence="4">The sequence shown here is derived from an EMBL/GenBank/DDBJ whole genome shotgun (WGS) entry which is preliminary data.</text>
</comment>
<dbReference type="InterPro" id="IPR004046">
    <property type="entry name" value="GST_C"/>
</dbReference>
<evidence type="ECO:0000259" key="2">
    <source>
        <dbReference type="PROSITE" id="PS50404"/>
    </source>
</evidence>
<reference evidence="4 5" key="1">
    <citation type="journal article" date="2020" name="BMC Genomics">
        <title>Correction to: Identification and distribution of gene clusters required for synthesis of sphingolipid metabolism inhibitors in diverse species of the filamentous fungus Fusarium.</title>
        <authorList>
            <person name="Kim H.S."/>
            <person name="Lohmar J.M."/>
            <person name="Busman M."/>
            <person name="Brown D.W."/>
            <person name="Naumann T.A."/>
            <person name="Divon H.H."/>
            <person name="Lysoe E."/>
            <person name="Uhlig S."/>
            <person name="Proctor R.H."/>
        </authorList>
    </citation>
    <scope>NUCLEOTIDE SEQUENCE [LARGE SCALE GENOMIC DNA]</scope>
    <source>
        <strain evidence="4 5">NRRL 25214</strain>
    </source>
</reference>
<evidence type="ECO:0000313" key="4">
    <source>
        <dbReference type="EMBL" id="KAF5246359.1"/>
    </source>
</evidence>
<dbReference type="Gene3D" id="3.40.30.10">
    <property type="entry name" value="Glutaredoxin"/>
    <property type="match status" value="1"/>
</dbReference>
<evidence type="ECO:0000313" key="5">
    <source>
        <dbReference type="Proteomes" id="UP000573603"/>
    </source>
</evidence>
<evidence type="ECO:0000259" key="3">
    <source>
        <dbReference type="PROSITE" id="PS50405"/>
    </source>
</evidence>
<dbReference type="CDD" id="cd03046">
    <property type="entry name" value="GST_N_GTT1_like"/>
    <property type="match status" value="1"/>
</dbReference>
<evidence type="ECO:0000256" key="1">
    <source>
        <dbReference type="ARBA" id="ARBA00007409"/>
    </source>
</evidence>
<proteinExistence type="inferred from homology"/>
<dbReference type="PANTHER" id="PTHR37017">
    <property type="entry name" value="AB HYDROLASE-1 DOMAIN-CONTAINING PROTEIN-RELATED"/>
    <property type="match status" value="1"/>
</dbReference>
<comment type="similarity">
    <text evidence="1">Belongs to the GST superfamily.</text>
</comment>
<dbReference type="InterPro" id="IPR029058">
    <property type="entry name" value="AB_hydrolase_fold"/>
</dbReference>
<dbReference type="InterPro" id="IPR036249">
    <property type="entry name" value="Thioredoxin-like_sf"/>
</dbReference>
<dbReference type="InterPro" id="IPR010987">
    <property type="entry name" value="Glutathione-S-Trfase_C-like"/>
</dbReference>
<dbReference type="Proteomes" id="UP000573603">
    <property type="component" value="Unassembled WGS sequence"/>
</dbReference>
<evidence type="ECO:0008006" key="6">
    <source>
        <dbReference type="Google" id="ProtNLM"/>
    </source>
</evidence>
<dbReference type="Pfam" id="PF12697">
    <property type="entry name" value="Abhydrolase_6"/>
    <property type="match status" value="1"/>
</dbReference>
<dbReference type="InterPro" id="IPR040079">
    <property type="entry name" value="Glutathione_S-Trfase"/>
</dbReference>
<organism evidence="4 5">
    <name type="scientific">Fusarium anthophilum</name>
    <dbReference type="NCBI Taxonomy" id="48485"/>
    <lineage>
        <taxon>Eukaryota</taxon>
        <taxon>Fungi</taxon>
        <taxon>Dikarya</taxon>
        <taxon>Ascomycota</taxon>
        <taxon>Pezizomycotina</taxon>
        <taxon>Sordariomycetes</taxon>
        <taxon>Hypocreomycetidae</taxon>
        <taxon>Hypocreales</taxon>
        <taxon>Nectriaceae</taxon>
        <taxon>Fusarium</taxon>
        <taxon>Fusarium fujikuroi species complex</taxon>
    </lineage>
</organism>
<dbReference type="SUPFAM" id="SSF47616">
    <property type="entry name" value="GST C-terminal domain-like"/>
    <property type="match status" value="1"/>
</dbReference>
<feature type="domain" description="GST N-terminal" evidence="2">
    <location>
        <begin position="1"/>
        <end position="80"/>
    </location>
</feature>
<dbReference type="Pfam" id="PF00043">
    <property type="entry name" value="GST_C"/>
    <property type="match status" value="1"/>
</dbReference>
<gene>
    <name evidence="4" type="ORF">FANTH_6874</name>
</gene>
<dbReference type="PROSITE" id="PS50405">
    <property type="entry name" value="GST_CTER"/>
    <property type="match status" value="1"/>
</dbReference>
<dbReference type="Pfam" id="PF13409">
    <property type="entry name" value="GST_N_2"/>
    <property type="match status" value="1"/>
</dbReference>
<dbReference type="InterPro" id="IPR004045">
    <property type="entry name" value="Glutathione_S-Trfase_N"/>
</dbReference>
<feature type="domain" description="GST C-terminal" evidence="3">
    <location>
        <begin position="86"/>
        <end position="212"/>
    </location>
</feature>
<dbReference type="EMBL" id="JABEVY010000152">
    <property type="protein sequence ID" value="KAF5246359.1"/>
    <property type="molecule type" value="Genomic_DNA"/>
</dbReference>
<accession>A0A8H4ZGN9</accession>
<name>A0A8H4ZGN9_9HYPO</name>
<dbReference type="SUPFAM" id="SSF52833">
    <property type="entry name" value="Thioredoxin-like"/>
    <property type="match status" value="1"/>
</dbReference>
<dbReference type="Gene3D" id="3.40.50.1820">
    <property type="entry name" value="alpha/beta hydrolase"/>
    <property type="match status" value="1"/>
</dbReference>
<dbReference type="SFLD" id="SFLDG01150">
    <property type="entry name" value="Main.1:_Beta-like"/>
    <property type="match status" value="1"/>
</dbReference>